<feature type="region of interest" description="Disordered" evidence="5">
    <location>
        <begin position="36"/>
        <end position="110"/>
    </location>
</feature>
<dbReference type="PANTHER" id="PTHR21419">
    <property type="match status" value="1"/>
</dbReference>
<keyword evidence="6" id="KW-0732">Signal</keyword>
<dbReference type="InterPro" id="IPR045232">
    <property type="entry name" value="FAM234"/>
</dbReference>
<protein>
    <recommendedName>
        <fullName evidence="9">FG-GAP repeat protein</fullName>
    </recommendedName>
</protein>
<evidence type="ECO:0000256" key="5">
    <source>
        <dbReference type="SAM" id="MobiDB-lite"/>
    </source>
</evidence>
<comment type="caution">
    <text evidence="7">The sequence shown here is derived from an EMBL/GenBank/DDBJ whole genome shotgun (WGS) entry which is preliminary data.</text>
</comment>
<dbReference type="Proteomes" id="UP000238823">
    <property type="component" value="Unassembled WGS sequence"/>
</dbReference>
<keyword evidence="4" id="KW-0472">Membrane</keyword>
<gene>
    <name evidence="7" type="ORF">ENSA7_74120</name>
</gene>
<keyword evidence="2" id="KW-0812">Transmembrane</keyword>
<feature type="compositionally biased region" description="Polar residues" evidence="5">
    <location>
        <begin position="36"/>
        <end position="54"/>
    </location>
</feature>
<evidence type="ECO:0000256" key="4">
    <source>
        <dbReference type="ARBA" id="ARBA00023136"/>
    </source>
</evidence>
<feature type="compositionally biased region" description="Acidic residues" evidence="5">
    <location>
        <begin position="65"/>
        <end position="89"/>
    </location>
</feature>
<evidence type="ECO:0000256" key="1">
    <source>
        <dbReference type="ARBA" id="ARBA00004167"/>
    </source>
</evidence>
<dbReference type="InterPro" id="IPR028994">
    <property type="entry name" value="Integrin_alpha_N"/>
</dbReference>
<organism evidence="7 8">
    <name type="scientific">Enhygromyxa salina</name>
    <dbReference type="NCBI Taxonomy" id="215803"/>
    <lineage>
        <taxon>Bacteria</taxon>
        <taxon>Pseudomonadati</taxon>
        <taxon>Myxococcota</taxon>
        <taxon>Polyangia</taxon>
        <taxon>Nannocystales</taxon>
        <taxon>Nannocystaceae</taxon>
        <taxon>Enhygromyxa</taxon>
    </lineage>
</organism>
<evidence type="ECO:0008006" key="9">
    <source>
        <dbReference type="Google" id="ProtNLM"/>
    </source>
</evidence>
<evidence type="ECO:0000313" key="7">
    <source>
        <dbReference type="EMBL" id="PRP95098.1"/>
    </source>
</evidence>
<sequence length="573" mass="60217">MPAGWPIMYVRGMRRLPRLLGLSLTTLLACADDNGASTASQTATNGDGDPSSTEGGEGNSAESSGDGDGDPGDGDGDPGDGDGDGDSGDGDGGTKFDLAQPDSEDGDPVDICKVNEVGDGMTPCEMQAPPDAFVPQAEWSWSGDAGYVHSIVTPLVANLTDDNDDGEIDLCDIPDVVVVVNTGSCASARIYVLDGASGAVHYMLPGPFARASTPAIGDIDDDGLPEIIVQSGAGSCAGDSLSAFEHDGTPKWQNNALGLGGEHAIALADLDNDGDVEIMINHMVVDHLGQLVFAAADTAGVQFRWTTTTAADLDGDNDLEVILGRSAWHDDGSEYYFDNALGAGQPAVGDIDDDGEPEIIVVHGNGFSILEHDGSQKIINQNPTGDSDYRRPATIHDLDGDDLSEFALSSSNHYTAFEGDLTQLWSNNVADLSGLASGTAFDFLGDSVAEAIYGDESKLWVFDGQTGAQLLQAPRGSITIVEYPVVSDVDNDGSAEIIVVSNHANNQPTVQVFGEAENRWIQARRIWNQHTYHVTNVREDGTIPQVEAHHWELLNTFRTNAQIEGGAVCDPVG</sequence>
<proteinExistence type="predicted"/>
<dbReference type="AlphaFoldDB" id="A0A2S9XQG0"/>
<feature type="signal peptide" evidence="6">
    <location>
        <begin position="1"/>
        <end position="31"/>
    </location>
</feature>
<accession>A0A2S9XQG0</accession>
<evidence type="ECO:0000256" key="2">
    <source>
        <dbReference type="ARBA" id="ARBA00022692"/>
    </source>
</evidence>
<evidence type="ECO:0000256" key="3">
    <source>
        <dbReference type="ARBA" id="ARBA00022989"/>
    </source>
</evidence>
<dbReference type="GO" id="GO:0016020">
    <property type="term" value="C:membrane"/>
    <property type="evidence" value="ECO:0007669"/>
    <property type="project" value="UniProtKB-SubCell"/>
</dbReference>
<evidence type="ECO:0000313" key="8">
    <source>
        <dbReference type="Proteomes" id="UP000238823"/>
    </source>
</evidence>
<keyword evidence="3" id="KW-1133">Transmembrane helix</keyword>
<evidence type="ECO:0000256" key="6">
    <source>
        <dbReference type="SAM" id="SignalP"/>
    </source>
</evidence>
<name>A0A2S9XQG0_9BACT</name>
<dbReference type="EMBL" id="PVNL01000138">
    <property type="protein sequence ID" value="PRP95098.1"/>
    <property type="molecule type" value="Genomic_DNA"/>
</dbReference>
<feature type="chain" id="PRO_5015393004" description="FG-GAP repeat protein" evidence="6">
    <location>
        <begin position="32"/>
        <end position="573"/>
    </location>
</feature>
<comment type="subcellular location">
    <subcellularLocation>
        <location evidence="1">Membrane</location>
        <topology evidence="1">Single-pass membrane protein</topology>
    </subcellularLocation>
</comment>
<reference evidence="7 8" key="1">
    <citation type="submission" date="2018-03" db="EMBL/GenBank/DDBJ databases">
        <title>Draft Genome Sequences of the Obligatory Marine Myxobacteria Enhygromyxa salina SWB007.</title>
        <authorList>
            <person name="Poehlein A."/>
            <person name="Moghaddam J.A."/>
            <person name="Harms H."/>
            <person name="Alanjari M."/>
            <person name="Koenig G.M."/>
            <person name="Daniel R."/>
            <person name="Schaeberle T.F."/>
        </authorList>
    </citation>
    <scope>NUCLEOTIDE SEQUENCE [LARGE SCALE GENOMIC DNA]</scope>
    <source>
        <strain evidence="7 8">SWB007</strain>
    </source>
</reference>
<dbReference type="PANTHER" id="PTHR21419:SF23">
    <property type="entry name" value="PROTEIN DEFECTIVE IN EXINE FORMATION 1"/>
    <property type="match status" value="1"/>
</dbReference>
<dbReference type="SUPFAM" id="SSF69318">
    <property type="entry name" value="Integrin alpha N-terminal domain"/>
    <property type="match status" value="2"/>
</dbReference>